<comment type="caution">
    <text evidence="2">The sequence shown here is derived from an EMBL/GenBank/DDBJ whole genome shotgun (WGS) entry which is preliminary data.</text>
</comment>
<dbReference type="EMBL" id="JAUFQS010000003">
    <property type="protein sequence ID" value="MDN3686472.1"/>
    <property type="molecule type" value="Genomic_DNA"/>
</dbReference>
<protein>
    <submittedName>
        <fullName evidence="2">Uncharacterized protein</fullName>
    </submittedName>
</protein>
<dbReference type="Proteomes" id="UP001236663">
    <property type="component" value="Unassembled WGS sequence"/>
</dbReference>
<proteinExistence type="predicted"/>
<keyword evidence="1" id="KW-0812">Transmembrane</keyword>
<keyword evidence="1" id="KW-0472">Membrane</keyword>
<evidence type="ECO:0000313" key="3">
    <source>
        <dbReference type="Proteomes" id="UP001236663"/>
    </source>
</evidence>
<evidence type="ECO:0000256" key="1">
    <source>
        <dbReference type="SAM" id="Phobius"/>
    </source>
</evidence>
<name>A0ABT8C366_9BACT</name>
<organism evidence="2 3">
    <name type="scientific">Cyclobacterium jeungdonense</name>
    <dbReference type="NCBI Taxonomy" id="708087"/>
    <lineage>
        <taxon>Bacteria</taxon>
        <taxon>Pseudomonadati</taxon>
        <taxon>Bacteroidota</taxon>
        <taxon>Cytophagia</taxon>
        <taxon>Cytophagales</taxon>
        <taxon>Cyclobacteriaceae</taxon>
        <taxon>Cyclobacterium</taxon>
    </lineage>
</organism>
<keyword evidence="1" id="KW-1133">Transmembrane helix</keyword>
<sequence>MKNQTKLVLANLFALVSVSLILAIASISNLDLTLGSGALLPQILLVLVPQSGFVYLLWKVSRDSGQEVLA</sequence>
<reference evidence="3" key="1">
    <citation type="journal article" date="2019" name="Int. J. Syst. Evol. Microbiol.">
        <title>The Global Catalogue of Microorganisms (GCM) 10K type strain sequencing project: providing services to taxonomists for standard genome sequencing and annotation.</title>
        <authorList>
            <consortium name="The Broad Institute Genomics Platform"/>
            <consortium name="The Broad Institute Genome Sequencing Center for Infectious Disease"/>
            <person name="Wu L."/>
            <person name="Ma J."/>
        </authorList>
    </citation>
    <scope>NUCLEOTIDE SEQUENCE [LARGE SCALE GENOMIC DNA]</scope>
    <source>
        <strain evidence="3">CECT 7706</strain>
    </source>
</reference>
<accession>A0ABT8C366</accession>
<feature type="transmembrane region" description="Helical" evidence="1">
    <location>
        <begin position="7"/>
        <end position="27"/>
    </location>
</feature>
<feature type="transmembrane region" description="Helical" evidence="1">
    <location>
        <begin position="39"/>
        <end position="58"/>
    </location>
</feature>
<gene>
    <name evidence="2" type="ORF">QWZ15_01415</name>
</gene>
<evidence type="ECO:0000313" key="2">
    <source>
        <dbReference type="EMBL" id="MDN3686472.1"/>
    </source>
</evidence>
<dbReference type="RefSeq" id="WP_163384637.1">
    <property type="nucleotide sequence ID" value="NZ_JAUFQS010000003.1"/>
</dbReference>
<keyword evidence="3" id="KW-1185">Reference proteome</keyword>